<feature type="transmembrane region" description="Helical" evidence="6">
    <location>
        <begin position="184"/>
        <end position="204"/>
    </location>
</feature>
<dbReference type="InterPro" id="IPR044770">
    <property type="entry name" value="MFS_spinster-like"/>
</dbReference>
<dbReference type="InterPro" id="IPR036259">
    <property type="entry name" value="MFS_trans_sf"/>
</dbReference>
<dbReference type="CDD" id="cd17328">
    <property type="entry name" value="MFS_spinster_like"/>
    <property type="match status" value="1"/>
</dbReference>
<evidence type="ECO:0000256" key="2">
    <source>
        <dbReference type="ARBA" id="ARBA00022448"/>
    </source>
</evidence>
<gene>
    <name evidence="8" type="ORF">METZ01_LOCUS42394</name>
</gene>
<name>A0A381RD06_9ZZZZ</name>
<sequence>MFSTEDTSLKAGWYAVFILLLAYILSFIDRIIMSLLVIPIQKDLGTSDTEMGFLMGFAFALFYTVIGIPIARLSDVKSRKIIVSVGIFLWSIMTAACGLTKSFFQLFLARIGVGVGEAALSPAAYSMITDFFPEEKLGRAISVYQSGGLFGGGLAFIIGGAVVSLIIGSKAISLPLIGFLQPWQMAFIVVGLPGVLMALLMLTVKEPRRKGMGQDLAQSVSVKDAVAFMFKNWKVYFSVFFGFAILASPITSSFTWFPAYFQRIHGMSIADSGRVLGLILFFLSSSGVIFGGWLGDYLKKRKYQDSYFRVGLIASILPVPFTLLVTSLSDLNAIIMLLCPFIFFASMPIAIGPIILQVITPNQLRAQVAAVYMLFLNLLTAILVTTGIGFITDYVYQDQNAIGQSIMVVNLISAPLAFLALSFGIYHYNKNQTKATGNE</sequence>
<feature type="transmembrane region" description="Helical" evidence="6">
    <location>
        <begin position="368"/>
        <end position="390"/>
    </location>
</feature>
<feature type="transmembrane region" description="Helical" evidence="6">
    <location>
        <begin position="402"/>
        <end position="426"/>
    </location>
</feature>
<dbReference type="GO" id="GO:0022857">
    <property type="term" value="F:transmembrane transporter activity"/>
    <property type="evidence" value="ECO:0007669"/>
    <property type="project" value="InterPro"/>
</dbReference>
<keyword evidence="5 6" id="KW-0472">Membrane</keyword>
<proteinExistence type="predicted"/>
<evidence type="ECO:0000256" key="3">
    <source>
        <dbReference type="ARBA" id="ARBA00022692"/>
    </source>
</evidence>
<dbReference type="PROSITE" id="PS50850">
    <property type="entry name" value="MFS"/>
    <property type="match status" value="1"/>
</dbReference>
<dbReference type="InterPro" id="IPR011701">
    <property type="entry name" value="MFS"/>
</dbReference>
<feature type="transmembrane region" description="Helical" evidence="6">
    <location>
        <begin position="275"/>
        <end position="295"/>
    </location>
</feature>
<feature type="transmembrane region" description="Helical" evidence="6">
    <location>
        <begin position="307"/>
        <end position="328"/>
    </location>
</feature>
<feature type="domain" description="Major facilitator superfamily (MFS) profile" evidence="7">
    <location>
        <begin position="15"/>
        <end position="432"/>
    </location>
</feature>
<feature type="transmembrane region" description="Helical" evidence="6">
    <location>
        <begin position="149"/>
        <end position="172"/>
    </location>
</feature>
<evidence type="ECO:0000313" key="8">
    <source>
        <dbReference type="EMBL" id="SUZ89540.1"/>
    </source>
</evidence>
<evidence type="ECO:0000256" key="4">
    <source>
        <dbReference type="ARBA" id="ARBA00022989"/>
    </source>
</evidence>
<evidence type="ECO:0000259" key="7">
    <source>
        <dbReference type="PROSITE" id="PS50850"/>
    </source>
</evidence>
<keyword evidence="2" id="KW-0813">Transport</keyword>
<feature type="transmembrane region" description="Helical" evidence="6">
    <location>
        <begin position="235"/>
        <end position="255"/>
    </location>
</feature>
<dbReference type="Pfam" id="PF07690">
    <property type="entry name" value="MFS_1"/>
    <property type="match status" value="1"/>
</dbReference>
<dbReference type="SUPFAM" id="SSF103473">
    <property type="entry name" value="MFS general substrate transporter"/>
    <property type="match status" value="1"/>
</dbReference>
<keyword evidence="3 6" id="KW-0812">Transmembrane</keyword>
<feature type="transmembrane region" description="Helical" evidence="6">
    <location>
        <begin position="12"/>
        <end position="33"/>
    </location>
</feature>
<dbReference type="EMBL" id="UINC01001821">
    <property type="protein sequence ID" value="SUZ89540.1"/>
    <property type="molecule type" value="Genomic_DNA"/>
</dbReference>
<feature type="transmembrane region" description="Helical" evidence="6">
    <location>
        <begin position="334"/>
        <end position="356"/>
    </location>
</feature>
<dbReference type="InterPro" id="IPR020846">
    <property type="entry name" value="MFS_dom"/>
</dbReference>
<evidence type="ECO:0000256" key="1">
    <source>
        <dbReference type="ARBA" id="ARBA00004141"/>
    </source>
</evidence>
<protein>
    <recommendedName>
        <fullName evidence="7">Major facilitator superfamily (MFS) profile domain-containing protein</fullName>
    </recommendedName>
</protein>
<dbReference type="Gene3D" id="1.20.1250.20">
    <property type="entry name" value="MFS general substrate transporter like domains"/>
    <property type="match status" value="1"/>
</dbReference>
<dbReference type="PANTHER" id="PTHR23505">
    <property type="entry name" value="SPINSTER"/>
    <property type="match status" value="1"/>
</dbReference>
<evidence type="ECO:0000256" key="6">
    <source>
        <dbReference type="SAM" id="Phobius"/>
    </source>
</evidence>
<dbReference type="GO" id="GO:0016020">
    <property type="term" value="C:membrane"/>
    <property type="evidence" value="ECO:0007669"/>
    <property type="project" value="UniProtKB-SubCell"/>
</dbReference>
<accession>A0A381RD06</accession>
<feature type="transmembrane region" description="Helical" evidence="6">
    <location>
        <begin position="81"/>
        <end position="101"/>
    </location>
</feature>
<reference evidence="8" key="1">
    <citation type="submission" date="2018-05" db="EMBL/GenBank/DDBJ databases">
        <authorList>
            <person name="Lanie J.A."/>
            <person name="Ng W.-L."/>
            <person name="Kazmierczak K.M."/>
            <person name="Andrzejewski T.M."/>
            <person name="Davidsen T.M."/>
            <person name="Wayne K.J."/>
            <person name="Tettelin H."/>
            <person name="Glass J.I."/>
            <person name="Rusch D."/>
            <person name="Podicherti R."/>
            <person name="Tsui H.-C.T."/>
            <person name="Winkler M.E."/>
        </authorList>
    </citation>
    <scope>NUCLEOTIDE SEQUENCE</scope>
</reference>
<organism evidence="8">
    <name type="scientific">marine metagenome</name>
    <dbReference type="NCBI Taxonomy" id="408172"/>
    <lineage>
        <taxon>unclassified sequences</taxon>
        <taxon>metagenomes</taxon>
        <taxon>ecological metagenomes</taxon>
    </lineage>
</organism>
<keyword evidence="4 6" id="KW-1133">Transmembrane helix</keyword>
<dbReference type="AlphaFoldDB" id="A0A381RD06"/>
<dbReference type="PANTHER" id="PTHR23505:SF79">
    <property type="entry name" value="PROTEIN SPINSTER"/>
    <property type="match status" value="1"/>
</dbReference>
<comment type="subcellular location">
    <subcellularLocation>
        <location evidence="1">Membrane</location>
        <topology evidence="1">Multi-pass membrane protein</topology>
    </subcellularLocation>
</comment>
<feature type="transmembrane region" description="Helical" evidence="6">
    <location>
        <begin position="107"/>
        <end position="128"/>
    </location>
</feature>
<feature type="transmembrane region" description="Helical" evidence="6">
    <location>
        <begin position="53"/>
        <end position="74"/>
    </location>
</feature>
<evidence type="ECO:0000256" key="5">
    <source>
        <dbReference type="ARBA" id="ARBA00023136"/>
    </source>
</evidence>